<dbReference type="RefSeq" id="WP_110265005.1">
    <property type="nucleotide sequence ID" value="NZ_CAWNXA010000004.1"/>
</dbReference>
<dbReference type="Proteomes" id="UP000248330">
    <property type="component" value="Unassembled WGS sequence"/>
</dbReference>
<dbReference type="GO" id="GO:0050660">
    <property type="term" value="F:flavin adenine dinucleotide binding"/>
    <property type="evidence" value="ECO:0007669"/>
    <property type="project" value="InterPro"/>
</dbReference>
<comment type="subcellular location">
    <subcellularLocation>
        <location evidence="2">Cell membrane</location>
    </subcellularLocation>
</comment>
<keyword evidence="5" id="KW-0285">Flavoprotein</keyword>
<sequence length="499" mass="55857">MTQHYDVLIIGAGLSGIGAACHLARECPTKKVGILERRNAIGGTWDLFRYPGIRSDTDMFCFGFEFRPWQQLKVMGDGPVIRQYIADTAREYGVDKKIEFGLKMTHAEWSSSEQRWTVRTLHEASGETRVFHTRVLLGATGYYNYDKGYLPSFPGEDRFKGQRIHPQHWPEELDYRGKKVVVIGSGATAVTLVPSMAIGGAGHVTMLQRSPSYIFSIPNWDKLSEVLKKVLPARWVFGLARKRNILIQRALYLASMRWPQAMRKFLINGVKKQLGDGYDMSHFTPRYMPWEERLCAVPDADLFAEIRKGRVDVVTDHIETFTETGIQLKSGKHLDADIIVTATGLQVQLFGGAEVSVDGHVAPPSSVMTYKAVLLQNVPNMAFIVGYTNAPWTLKADIACKYVCRLLNHMDRKGYAVVTPRAPDDMVEADQTILGSLSSGYVRRAADQLPRQGGDLPWRVLHHYGRDKRMLLDGPIEDEFLEFAPAQVSAGADPLKAAA</sequence>
<dbReference type="SUPFAM" id="SSF51905">
    <property type="entry name" value="FAD/NAD(P)-binding domain"/>
    <property type="match status" value="1"/>
</dbReference>
<dbReference type="AlphaFoldDB" id="A0A318EAE0"/>
<accession>A0A318EAE0</accession>
<dbReference type="FunFam" id="3.50.50.60:FF:000228">
    <property type="entry name" value="FAD-containing monooxygenase EthA"/>
    <property type="match status" value="1"/>
</dbReference>
<dbReference type="EMBL" id="QICN01000004">
    <property type="protein sequence ID" value="PXV68516.1"/>
    <property type="molecule type" value="Genomic_DNA"/>
</dbReference>
<gene>
    <name evidence="11" type="ORF">C8D93_104214</name>
</gene>
<dbReference type="PRINTS" id="PR00469">
    <property type="entry name" value="PNDRDTASEII"/>
</dbReference>
<evidence type="ECO:0000256" key="8">
    <source>
        <dbReference type="ARBA" id="ARBA00023002"/>
    </source>
</evidence>
<dbReference type="InterPro" id="IPR036188">
    <property type="entry name" value="FAD/NAD-bd_sf"/>
</dbReference>
<evidence type="ECO:0000256" key="9">
    <source>
        <dbReference type="ARBA" id="ARBA00023033"/>
    </source>
</evidence>
<name>A0A318EAE0_9GAMM</name>
<dbReference type="GO" id="GO:0005886">
    <property type="term" value="C:plasma membrane"/>
    <property type="evidence" value="ECO:0007669"/>
    <property type="project" value="UniProtKB-SubCell"/>
</dbReference>
<dbReference type="InterPro" id="IPR020946">
    <property type="entry name" value="Flavin_mOase-like"/>
</dbReference>
<dbReference type="GO" id="GO:0050661">
    <property type="term" value="F:NADP binding"/>
    <property type="evidence" value="ECO:0007669"/>
    <property type="project" value="InterPro"/>
</dbReference>
<evidence type="ECO:0000256" key="2">
    <source>
        <dbReference type="ARBA" id="ARBA00004236"/>
    </source>
</evidence>
<evidence type="ECO:0000256" key="4">
    <source>
        <dbReference type="ARBA" id="ARBA00022475"/>
    </source>
</evidence>
<keyword evidence="7" id="KW-0521">NADP</keyword>
<dbReference type="FunFam" id="3.50.50.60:FF:000213">
    <property type="entry name" value="FAD-containing monooxygenase EthA"/>
    <property type="match status" value="1"/>
</dbReference>
<evidence type="ECO:0000256" key="1">
    <source>
        <dbReference type="ARBA" id="ARBA00001974"/>
    </source>
</evidence>
<keyword evidence="6" id="KW-0274">FAD</keyword>
<evidence type="ECO:0000313" key="11">
    <source>
        <dbReference type="EMBL" id="PXV68516.1"/>
    </source>
</evidence>
<evidence type="ECO:0000256" key="6">
    <source>
        <dbReference type="ARBA" id="ARBA00022827"/>
    </source>
</evidence>
<evidence type="ECO:0000256" key="5">
    <source>
        <dbReference type="ARBA" id="ARBA00022630"/>
    </source>
</evidence>
<comment type="similarity">
    <text evidence="3">Belongs to the FAD-binding monooxygenase family.</text>
</comment>
<dbReference type="Pfam" id="PF00743">
    <property type="entry name" value="FMO-like"/>
    <property type="match status" value="1"/>
</dbReference>
<protein>
    <submittedName>
        <fullName evidence="11">Cation diffusion facilitator CzcD-associated flavoprotein CzcO</fullName>
    </submittedName>
</protein>
<keyword evidence="12" id="KW-1185">Reference proteome</keyword>
<proteinExistence type="inferred from homology"/>
<organism evidence="11 12">
    <name type="scientific">Sinimarinibacterium flocculans</name>
    <dbReference type="NCBI Taxonomy" id="985250"/>
    <lineage>
        <taxon>Bacteria</taxon>
        <taxon>Pseudomonadati</taxon>
        <taxon>Pseudomonadota</taxon>
        <taxon>Gammaproteobacteria</taxon>
        <taxon>Nevskiales</taxon>
        <taxon>Nevskiaceae</taxon>
        <taxon>Sinimarinibacterium</taxon>
    </lineage>
</organism>
<comment type="cofactor">
    <cofactor evidence="1">
        <name>FAD</name>
        <dbReference type="ChEBI" id="CHEBI:57692"/>
    </cofactor>
</comment>
<evidence type="ECO:0000256" key="7">
    <source>
        <dbReference type="ARBA" id="ARBA00022857"/>
    </source>
</evidence>
<evidence type="ECO:0000256" key="3">
    <source>
        <dbReference type="ARBA" id="ARBA00010139"/>
    </source>
</evidence>
<dbReference type="GO" id="GO:0004499">
    <property type="term" value="F:N,N-dimethylaniline monooxygenase activity"/>
    <property type="evidence" value="ECO:0007669"/>
    <property type="project" value="InterPro"/>
</dbReference>
<dbReference type="PANTHER" id="PTHR43872:SF1">
    <property type="entry name" value="MONOOXYGENASE, PUTATIVE (AFU_ORTHOLOGUE AFUA_8G02570)-RELATED"/>
    <property type="match status" value="1"/>
</dbReference>
<dbReference type="PANTHER" id="PTHR43872">
    <property type="entry name" value="MONOOXYGENASE, PUTATIVE (AFU_ORTHOLOGUE AFUA_8G02570)-RELATED"/>
    <property type="match status" value="1"/>
</dbReference>
<reference evidence="11 12" key="1">
    <citation type="submission" date="2018-04" db="EMBL/GenBank/DDBJ databases">
        <title>Genomic Encyclopedia of Type Strains, Phase IV (KMG-IV): sequencing the most valuable type-strain genomes for metagenomic binning, comparative biology and taxonomic classification.</title>
        <authorList>
            <person name="Goeker M."/>
        </authorList>
    </citation>
    <scope>NUCLEOTIDE SEQUENCE [LARGE SCALE GENOMIC DNA]</scope>
    <source>
        <strain evidence="11 12">DSM 104150</strain>
    </source>
</reference>
<keyword evidence="10" id="KW-0472">Membrane</keyword>
<evidence type="ECO:0000313" key="12">
    <source>
        <dbReference type="Proteomes" id="UP000248330"/>
    </source>
</evidence>
<dbReference type="Gene3D" id="3.50.50.60">
    <property type="entry name" value="FAD/NAD(P)-binding domain"/>
    <property type="match status" value="1"/>
</dbReference>
<keyword evidence="8" id="KW-0560">Oxidoreductase</keyword>
<evidence type="ECO:0000256" key="10">
    <source>
        <dbReference type="ARBA" id="ARBA00023136"/>
    </source>
</evidence>
<dbReference type="OrthoDB" id="312624at2"/>
<keyword evidence="4" id="KW-1003">Cell membrane</keyword>
<dbReference type="PRINTS" id="PR00368">
    <property type="entry name" value="FADPNR"/>
</dbReference>
<comment type="caution">
    <text evidence="11">The sequence shown here is derived from an EMBL/GenBank/DDBJ whole genome shotgun (WGS) entry which is preliminary data.</text>
</comment>
<dbReference type="InterPro" id="IPR051820">
    <property type="entry name" value="FAD-binding_MO"/>
</dbReference>
<keyword evidence="9" id="KW-0503">Monooxygenase</keyword>